<accession>A0A7J7VBM9</accession>
<organism evidence="20 21">
    <name type="scientific">Pipistrellus kuhlii</name>
    <name type="common">Kuhl's pipistrelle</name>
    <dbReference type="NCBI Taxonomy" id="59472"/>
    <lineage>
        <taxon>Eukaryota</taxon>
        <taxon>Metazoa</taxon>
        <taxon>Chordata</taxon>
        <taxon>Craniata</taxon>
        <taxon>Vertebrata</taxon>
        <taxon>Euteleostomi</taxon>
        <taxon>Mammalia</taxon>
        <taxon>Eutheria</taxon>
        <taxon>Laurasiatheria</taxon>
        <taxon>Chiroptera</taxon>
        <taxon>Yangochiroptera</taxon>
        <taxon>Vespertilionidae</taxon>
        <taxon>Pipistrellus</taxon>
    </lineage>
</organism>
<dbReference type="Gene3D" id="3.10.100.10">
    <property type="entry name" value="Mannose-Binding Protein A, subunit A"/>
    <property type="match status" value="1"/>
</dbReference>
<dbReference type="InterPro" id="IPR016187">
    <property type="entry name" value="CTDL_fold"/>
</dbReference>
<dbReference type="GO" id="GO:0005581">
    <property type="term" value="C:collagen trimer"/>
    <property type="evidence" value="ECO:0007669"/>
    <property type="project" value="UniProtKB-KW"/>
</dbReference>
<dbReference type="GO" id="GO:0005771">
    <property type="term" value="C:multivesicular body"/>
    <property type="evidence" value="ECO:0007669"/>
    <property type="project" value="TreeGrafter"/>
</dbReference>
<gene>
    <name evidence="20" type="ORF">mPipKuh1_011298</name>
</gene>
<evidence type="ECO:0000256" key="6">
    <source>
        <dbReference type="ARBA" id="ARBA00022734"/>
    </source>
</evidence>
<dbReference type="InterPro" id="IPR016186">
    <property type="entry name" value="C-type_lectin-like/link_sf"/>
</dbReference>
<dbReference type="PANTHER" id="PTHR24024">
    <property type="entry name" value="PULMONARY SURFACTANT-ASSOCIATED PROTEIN A"/>
    <property type="match status" value="1"/>
</dbReference>
<keyword evidence="7" id="KW-0677">Repeat</keyword>
<reference evidence="20 21" key="1">
    <citation type="journal article" date="2020" name="Nature">
        <title>Six reference-quality genomes reveal evolution of bat adaptations.</title>
        <authorList>
            <person name="Jebb D."/>
            <person name="Huang Z."/>
            <person name="Pippel M."/>
            <person name="Hughes G.M."/>
            <person name="Lavrichenko K."/>
            <person name="Devanna P."/>
            <person name="Winkler S."/>
            <person name="Jermiin L.S."/>
            <person name="Skirmuntt E.C."/>
            <person name="Katzourakis A."/>
            <person name="Burkitt-Gray L."/>
            <person name="Ray D.A."/>
            <person name="Sullivan K.A.M."/>
            <person name="Roscito J.G."/>
            <person name="Kirilenko B.M."/>
            <person name="Davalos L.M."/>
            <person name="Corthals A.P."/>
            <person name="Power M.L."/>
            <person name="Jones G."/>
            <person name="Ransome R.D."/>
            <person name="Dechmann D.K.N."/>
            <person name="Locatelli A.G."/>
            <person name="Puechmaille S.J."/>
            <person name="Fedrigo O."/>
            <person name="Jarvis E.D."/>
            <person name="Hiller M."/>
            <person name="Vernes S.C."/>
            <person name="Myers E.W."/>
            <person name="Teeling E.C."/>
        </authorList>
    </citation>
    <scope>NUCLEOTIDE SEQUENCE [LARGE SCALE GENOMIC DNA]</scope>
    <source>
        <strain evidence="20">MPipKuh1</strain>
        <tissue evidence="20">Flight muscle</tissue>
    </source>
</reference>
<sequence>MLPLVRTMSLFPSLSLLLLSVVTTSYSAIEPDESLPKTCPVVTCASPGLPGRDGRDGLKGEKGEPGEGLSGIQGPPGKLGTQGNPGLPGLPGFMGPKGDPGVCPKCDDDLAVLQREALRSELDSVEKWLTFALGKKVGRKLYLTNGKKMTFDRVKAECSHFQASMAVPMNAEENEAILHITKGNAFLGITDKEREGHFVDLTGRPVTYQNWNAHEPNNAYNEEHCVVILPEGTWNDISCSSPHLAVCEFPV</sequence>
<keyword evidence="8" id="KW-0106">Calcium</keyword>
<dbReference type="InterPro" id="IPR008160">
    <property type="entry name" value="Collagen"/>
</dbReference>
<keyword evidence="5 18" id="KW-0732">Signal</keyword>
<dbReference type="GO" id="GO:0005537">
    <property type="term" value="F:D-mannose binding"/>
    <property type="evidence" value="ECO:0007669"/>
    <property type="project" value="UniProtKB-KW"/>
</dbReference>
<evidence type="ECO:0000256" key="16">
    <source>
        <dbReference type="ARBA" id="ARBA00023278"/>
    </source>
</evidence>
<evidence type="ECO:0000256" key="15">
    <source>
        <dbReference type="ARBA" id="ARBA00023157"/>
    </source>
</evidence>
<evidence type="ECO:0000256" key="5">
    <source>
        <dbReference type="ARBA" id="ARBA00022729"/>
    </source>
</evidence>
<keyword evidence="4" id="KW-0399">Innate immunity</keyword>
<keyword evidence="12" id="KW-0175">Coiled coil</keyword>
<feature type="compositionally biased region" description="Low complexity" evidence="17">
    <location>
        <begin position="79"/>
        <end position="89"/>
    </location>
</feature>
<keyword evidence="15" id="KW-1015">Disulfide bond</keyword>
<dbReference type="SUPFAM" id="SSF56436">
    <property type="entry name" value="C-type lectin-like"/>
    <property type="match status" value="1"/>
</dbReference>
<keyword evidence="13" id="KW-0176">Collagen</keyword>
<dbReference type="Proteomes" id="UP000558488">
    <property type="component" value="Unassembled WGS sequence"/>
</dbReference>
<name>A0A7J7VBM9_PIPKU</name>
<evidence type="ECO:0000256" key="4">
    <source>
        <dbReference type="ARBA" id="ARBA00022588"/>
    </source>
</evidence>
<evidence type="ECO:0000256" key="12">
    <source>
        <dbReference type="ARBA" id="ARBA00023054"/>
    </source>
</evidence>
<dbReference type="GO" id="GO:0006958">
    <property type="term" value="P:complement activation, classical pathway"/>
    <property type="evidence" value="ECO:0007669"/>
    <property type="project" value="UniProtKB-KW"/>
</dbReference>
<feature type="domain" description="C-type lectin" evidence="19">
    <location>
        <begin position="124"/>
        <end position="248"/>
    </location>
</feature>
<protein>
    <recommendedName>
        <fullName evidence="2">Mannose-binding protein C</fullName>
    </recommendedName>
</protein>
<proteinExistence type="predicted"/>
<keyword evidence="16" id="KW-0379">Hydroxylation</keyword>
<comment type="subcellular location">
    <subcellularLocation>
        <location evidence="1">Secreted</location>
    </subcellularLocation>
</comment>
<feature type="signal peptide" evidence="18">
    <location>
        <begin position="1"/>
        <end position="27"/>
    </location>
</feature>
<evidence type="ECO:0000256" key="18">
    <source>
        <dbReference type="SAM" id="SignalP"/>
    </source>
</evidence>
<evidence type="ECO:0000256" key="14">
    <source>
        <dbReference type="ARBA" id="ARBA00023153"/>
    </source>
</evidence>
<dbReference type="GO" id="GO:0001867">
    <property type="term" value="P:complement activation, lectin pathway"/>
    <property type="evidence" value="ECO:0007669"/>
    <property type="project" value="UniProtKB-KW"/>
</dbReference>
<dbReference type="InterPro" id="IPR018378">
    <property type="entry name" value="C-type_lectin_CS"/>
</dbReference>
<evidence type="ECO:0000313" key="20">
    <source>
        <dbReference type="EMBL" id="KAF6322563.1"/>
    </source>
</evidence>
<evidence type="ECO:0000256" key="1">
    <source>
        <dbReference type="ARBA" id="ARBA00004613"/>
    </source>
</evidence>
<evidence type="ECO:0000256" key="8">
    <source>
        <dbReference type="ARBA" id="ARBA00022837"/>
    </source>
</evidence>
<dbReference type="EMBL" id="JACAGB010000015">
    <property type="protein sequence ID" value="KAF6322563.1"/>
    <property type="molecule type" value="Genomic_DNA"/>
</dbReference>
<dbReference type="FunFam" id="3.10.100.10:FF:000088">
    <property type="entry name" value="Mannose-binding protein A"/>
    <property type="match status" value="1"/>
</dbReference>
<keyword evidence="9" id="KW-0391">Immunity</keyword>
<dbReference type="InterPro" id="IPR051077">
    <property type="entry name" value="Ca-dependent_lectin"/>
</dbReference>
<evidence type="ECO:0000256" key="11">
    <source>
        <dbReference type="ARBA" id="ARBA00023035"/>
    </source>
</evidence>
<dbReference type="PANTHER" id="PTHR24024:SF34">
    <property type="entry name" value="MANNOSE-BINDING PROTEIN C"/>
    <property type="match status" value="1"/>
</dbReference>
<keyword evidence="10" id="KW-0180">Complement pathway</keyword>
<evidence type="ECO:0000256" key="9">
    <source>
        <dbReference type="ARBA" id="ARBA00022859"/>
    </source>
</evidence>
<evidence type="ECO:0000313" key="21">
    <source>
        <dbReference type="Proteomes" id="UP000558488"/>
    </source>
</evidence>
<keyword evidence="3" id="KW-0964">Secreted</keyword>
<feature type="compositionally biased region" description="Basic and acidic residues" evidence="17">
    <location>
        <begin position="52"/>
        <end position="65"/>
    </location>
</feature>
<keyword evidence="11" id="KW-0465">Mannose-binding</keyword>
<dbReference type="Pfam" id="PF01391">
    <property type="entry name" value="Collagen"/>
    <property type="match status" value="1"/>
</dbReference>
<evidence type="ECO:0000256" key="2">
    <source>
        <dbReference type="ARBA" id="ARBA00021805"/>
    </source>
</evidence>
<keyword evidence="14" id="KW-1018">Complement activation lectin pathway</keyword>
<dbReference type="GO" id="GO:0005615">
    <property type="term" value="C:extracellular space"/>
    <property type="evidence" value="ECO:0007669"/>
    <property type="project" value="TreeGrafter"/>
</dbReference>
<evidence type="ECO:0000256" key="3">
    <source>
        <dbReference type="ARBA" id="ARBA00022525"/>
    </source>
</evidence>
<evidence type="ECO:0000256" key="13">
    <source>
        <dbReference type="ARBA" id="ARBA00023119"/>
    </source>
</evidence>
<keyword evidence="21" id="KW-1185">Reference proteome</keyword>
<evidence type="ECO:0000256" key="17">
    <source>
        <dbReference type="SAM" id="MobiDB-lite"/>
    </source>
</evidence>
<keyword evidence="6" id="KW-0430">Lectin</keyword>
<evidence type="ECO:0000259" key="19">
    <source>
        <dbReference type="SMART" id="SM00034"/>
    </source>
</evidence>
<feature type="chain" id="PRO_5029740887" description="Mannose-binding protein C" evidence="18">
    <location>
        <begin position="28"/>
        <end position="251"/>
    </location>
</feature>
<feature type="region of interest" description="Disordered" evidence="17">
    <location>
        <begin position="46"/>
        <end position="89"/>
    </location>
</feature>
<evidence type="ECO:0000256" key="10">
    <source>
        <dbReference type="ARBA" id="ARBA00022875"/>
    </source>
</evidence>
<dbReference type="InterPro" id="IPR001304">
    <property type="entry name" value="C-type_lectin-like"/>
</dbReference>
<dbReference type="Gene3D" id="1.20.5.320">
    <property type="entry name" value="6-Phosphogluconate Dehydrogenase, domain 3"/>
    <property type="match status" value="1"/>
</dbReference>
<dbReference type="PROSITE" id="PS00615">
    <property type="entry name" value="C_TYPE_LECTIN_1"/>
    <property type="match status" value="1"/>
</dbReference>
<dbReference type="SMART" id="SM00034">
    <property type="entry name" value="CLECT"/>
    <property type="match status" value="1"/>
</dbReference>
<dbReference type="AlphaFoldDB" id="A0A7J7VBM9"/>
<evidence type="ECO:0000256" key="7">
    <source>
        <dbReference type="ARBA" id="ARBA00022737"/>
    </source>
</evidence>
<comment type="caution">
    <text evidence="20">The sequence shown here is derived from an EMBL/GenBank/DDBJ whole genome shotgun (WGS) entry which is preliminary data.</text>
</comment>
<dbReference type="Pfam" id="PF00059">
    <property type="entry name" value="Lectin_C"/>
    <property type="match status" value="1"/>
</dbReference>